<comment type="caution">
    <text evidence="4">The sequence shown here is derived from an EMBL/GenBank/DDBJ whole genome shotgun (WGS) entry which is preliminary data.</text>
</comment>
<dbReference type="AlphaFoldDB" id="A0A5B7I588"/>
<organism evidence="4 5">
    <name type="scientific">Portunus trituberculatus</name>
    <name type="common">Swimming crab</name>
    <name type="synonym">Neptunus trituberculatus</name>
    <dbReference type="NCBI Taxonomy" id="210409"/>
    <lineage>
        <taxon>Eukaryota</taxon>
        <taxon>Metazoa</taxon>
        <taxon>Ecdysozoa</taxon>
        <taxon>Arthropoda</taxon>
        <taxon>Crustacea</taxon>
        <taxon>Multicrustacea</taxon>
        <taxon>Malacostraca</taxon>
        <taxon>Eumalacostraca</taxon>
        <taxon>Eucarida</taxon>
        <taxon>Decapoda</taxon>
        <taxon>Pleocyemata</taxon>
        <taxon>Brachyura</taxon>
        <taxon>Eubrachyura</taxon>
        <taxon>Portunoidea</taxon>
        <taxon>Portunidae</taxon>
        <taxon>Portuninae</taxon>
        <taxon>Portunus</taxon>
    </lineage>
</organism>
<dbReference type="Pfam" id="PF02210">
    <property type="entry name" value="Laminin_G_2"/>
    <property type="match status" value="1"/>
</dbReference>
<sequence>MRRAWQRLAGTEAWAGGWPLQLGGLAWRGNTSVTHSPHPHSRPLRGCLSHMTVNGQGGQTDCPAAVLQVMDLGEPPHHHHTATGCRPQQAACPGGCGLHGHCVGGLHQPTCHCAAGWVGTTCLVPTWPITLTPASFMKLSLSFTPMPHEVTFSVQVKANGAPTGLLLWLAGQPPSLALTLHLHAGVPCVTLASEGWRPSDSNHQEGVWEACVGGSPLGDNAWHQVSGGRHGHSLLLMVDDGISEDSRNESVMFHPIPPLHIDPFNGVVVGGFPELMGMEVMQVQHDLHHGKCQSH</sequence>
<dbReference type="EMBL" id="VSRR010045030">
    <property type="protein sequence ID" value="MPC77116.1"/>
    <property type="molecule type" value="Genomic_DNA"/>
</dbReference>
<gene>
    <name evidence="4" type="primary">CadN_67</name>
    <name evidence="4" type="ORF">E2C01_071561</name>
</gene>
<feature type="domain" description="EGF-like" evidence="3">
    <location>
        <begin position="88"/>
        <end position="123"/>
    </location>
</feature>
<dbReference type="OrthoDB" id="6370567at2759"/>
<dbReference type="InterPro" id="IPR013320">
    <property type="entry name" value="ConA-like_dom_sf"/>
</dbReference>
<name>A0A5B7I588_PORTR</name>
<keyword evidence="2" id="KW-0245">EGF-like domain</keyword>
<evidence type="ECO:0000313" key="4">
    <source>
        <dbReference type="EMBL" id="MPC77116.1"/>
    </source>
</evidence>
<dbReference type="PROSITE" id="PS50026">
    <property type="entry name" value="EGF_3"/>
    <property type="match status" value="1"/>
</dbReference>
<dbReference type="Proteomes" id="UP000324222">
    <property type="component" value="Unassembled WGS sequence"/>
</dbReference>
<comment type="caution">
    <text evidence="2">Lacks conserved residue(s) required for the propagation of feature annotation.</text>
</comment>
<accession>A0A5B7I588</accession>
<dbReference type="InterPro" id="IPR000742">
    <property type="entry name" value="EGF"/>
</dbReference>
<dbReference type="Gene3D" id="2.60.120.200">
    <property type="match status" value="1"/>
</dbReference>
<evidence type="ECO:0000259" key="3">
    <source>
        <dbReference type="PROSITE" id="PS50026"/>
    </source>
</evidence>
<proteinExistence type="predicted"/>
<dbReference type="PROSITE" id="PS00022">
    <property type="entry name" value="EGF_1"/>
    <property type="match status" value="1"/>
</dbReference>
<evidence type="ECO:0000256" key="2">
    <source>
        <dbReference type="PROSITE-ProRule" id="PRU00076"/>
    </source>
</evidence>
<dbReference type="InterPro" id="IPR001791">
    <property type="entry name" value="Laminin_G"/>
</dbReference>
<keyword evidence="5" id="KW-1185">Reference proteome</keyword>
<keyword evidence="1 2" id="KW-1015">Disulfide bond</keyword>
<feature type="disulfide bond" evidence="2">
    <location>
        <begin position="113"/>
        <end position="122"/>
    </location>
</feature>
<protein>
    <submittedName>
        <fullName evidence="4">Neural-cadherin</fullName>
    </submittedName>
</protein>
<evidence type="ECO:0000256" key="1">
    <source>
        <dbReference type="ARBA" id="ARBA00023157"/>
    </source>
</evidence>
<dbReference type="CDD" id="cd00054">
    <property type="entry name" value="EGF_CA"/>
    <property type="match status" value="1"/>
</dbReference>
<dbReference type="CDD" id="cd00110">
    <property type="entry name" value="LamG"/>
    <property type="match status" value="1"/>
</dbReference>
<evidence type="ECO:0000313" key="5">
    <source>
        <dbReference type="Proteomes" id="UP000324222"/>
    </source>
</evidence>
<dbReference type="PROSITE" id="PS01186">
    <property type="entry name" value="EGF_2"/>
    <property type="match status" value="1"/>
</dbReference>
<dbReference type="SUPFAM" id="SSF49899">
    <property type="entry name" value="Concanavalin A-like lectins/glucanases"/>
    <property type="match status" value="1"/>
</dbReference>
<reference evidence="4 5" key="1">
    <citation type="submission" date="2019-05" db="EMBL/GenBank/DDBJ databases">
        <title>Another draft genome of Portunus trituberculatus and its Hox gene families provides insights of decapod evolution.</title>
        <authorList>
            <person name="Jeong J.-H."/>
            <person name="Song I."/>
            <person name="Kim S."/>
            <person name="Choi T."/>
            <person name="Kim D."/>
            <person name="Ryu S."/>
            <person name="Kim W."/>
        </authorList>
    </citation>
    <scope>NUCLEOTIDE SEQUENCE [LARGE SCALE GENOMIC DNA]</scope>
    <source>
        <tissue evidence="4">Muscle</tissue>
    </source>
</reference>
<feature type="disulfide bond" evidence="2">
    <location>
        <begin position="92"/>
        <end position="102"/>
    </location>
</feature>